<evidence type="ECO:0000313" key="1">
    <source>
        <dbReference type="EMBL" id="ADN15695.1"/>
    </source>
</evidence>
<dbReference type="OrthoDB" id="9804312at2"/>
<sequence length="220" mass="25622">MSFKSLNINSLTQESIHQTILDLLKDENKGLLLEIGAYKGYLTQKIQNEGFKVMACDLNPQNFIPKEEITCQKVDLNKTLPYEDETFDYIVGAEVIEHIENPWHLIRELYRITKPNGIVILSTPNLHNWYVRLGFLLNSNLYNFVSSYEEIGHITPVFLWNLERMAKGRFKLTEIKTSRSFIPKLNILLPFKGLGFGQCVIVKMLREENFCEDPSLKWYS</sequence>
<gene>
    <name evidence="1" type="ordered locus">Cyan7822_3759</name>
</gene>
<dbReference type="InterPro" id="IPR029063">
    <property type="entry name" value="SAM-dependent_MTases_sf"/>
</dbReference>
<dbReference type="SUPFAM" id="SSF53335">
    <property type="entry name" value="S-adenosyl-L-methionine-dependent methyltransferases"/>
    <property type="match status" value="1"/>
</dbReference>
<dbReference type="CDD" id="cd02440">
    <property type="entry name" value="AdoMet_MTases"/>
    <property type="match status" value="1"/>
</dbReference>
<dbReference type="Gene3D" id="3.40.50.150">
    <property type="entry name" value="Vaccinia Virus protein VP39"/>
    <property type="match status" value="1"/>
</dbReference>
<keyword evidence="2" id="KW-1185">Reference proteome</keyword>
<accession>E0UI43</accession>
<dbReference type="RefSeq" id="WP_013323763.1">
    <property type="nucleotide sequence ID" value="NC_014501.1"/>
</dbReference>
<dbReference type="AlphaFoldDB" id="E0UI43"/>
<dbReference type="STRING" id="497965.Cyan7822_3759"/>
<dbReference type="PANTHER" id="PTHR43591">
    <property type="entry name" value="METHYLTRANSFERASE"/>
    <property type="match status" value="1"/>
</dbReference>
<evidence type="ECO:0000313" key="2">
    <source>
        <dbReference type="Proteomes" id="UP000008206"/>
    </source>
</evidence>
<dbReference type="GO" id="GO:0008168">
    <property type="term" value="F:methyltransferase activity"/>
    <property type="evidence" value="ECO:0007669"/>
    <property type="project" value="UniProtKB-KW"/>
</dbReference>
<organism evidence="1 2">
    <name type="scientific">Gloeothece verrucosa (strain PCC 7822)</name>
    <name type="common">Cyanothece sp. (strain PCC 7822)</name>
    <dbReference type="NCBI Taxonomy" id="497965"/>
    <lineage>
        <taxon>Bacteria</taxon>
        <taxon>Bacillati</taxon>
        <taxon>Cyanobacteriota</taxon>
        <taxon>Cyanophyceae</taxon>
        <taxon>Oscillatoriophycideae</taxon>
        <taxon>Chroococcales</taxon>
        <taxon>Aphanothecaceae</taxon>
        <taxon>Gloeothece</taxon>
        <taxon>Gloeothece verrucosa</taxon>
    </lineage>
</organism>
<reference evidence="2" key="1">
    <citation type="journal article" date="2011" name="MBio">
        <title>Novel metabolic attributes of the genus Cyanothece, comprising a group of unicellular nitrogen-fixing Cyanobacteria.</title>
        <authorList>
            <person name="Bandyopadhyay A."/>
            <person name="Elvitigala T."/>
            <person name="Welsh E."/>
            <person name="Stockel J."/>
            <person name="Liberton M."/>
            <person name="Min H."/>
            <person name="Sherman L.A."/>
            <person name="Pakrasi H.B."/>
        </authorList>
    </citation>
    <scope>NUCLEOTIDE SEQUENCE [LARGE SCALE GENOMIC DNA]</scope>
    <source>
        <strain evidence="2">PCC 7822</strain>
    </source>
</reference>
<name>E0UI43_GLOV7</name>
<dbReference type="EMBL" id="CP002198">
    <property type="protein sequence ID" value="ADN15695.1"/>
    <property type="molecule type" value="Genomic_DNA"/>
</dbReference>
<dbReference type="eggNOG" id="COG2227">
    <property type="taxonomic scope" value="Bacteria"/>
</dbReference>
<dbReference type="KEGG" id="cyj:Cyan7822_3759"/>
<dbReference type="Pfam" id="PF13489">
    <property type="entry name" value="Methyltransf_23"/>
    <property type="match status" value="1"/>
</dbReference>
<dbReference type="HOGENOM" id="CLU_092343_0_0_3"/>
<proteinExistence type="predicted"/>
<keyword evidence="1" id="KW-0808">Transferase</keyword>
<protein>
    <submittedName>
        <fullName evidence="1">Methyltransferase type 11</fullName>
    </submittedName>
</protein>
<dbReference type="Proteomes" id="UP000008206">
    <property type="component" value="Chromosome"/>
</dbReference>
<dbReference type="GO" id="GO:0032259">
    <property type="term" value="P:methylation"/>
    <property type="evidence" value="ECO:0007669"/>
    <property type="project" value="UniProtKB-KW"/>
</dbReference>
<keyword evidence="1" id="KW-0489">Methyltransferase</keyword>